<dbReference type="PROSITE" id="PS50805">
    <property type="entry name" value="KRAB"/>
    <property type="match status" value="1"/>
</dbReference>
<reference evidence="2" key="1">
    <citation type="journal article" date="2022" name="bioRxiv">
        <title>Sequencing and chromosome-scale assembly of the giantPleurodeles waltlgenome.</title>
        <authorList>
            <person name="Brown T."/>
            <person name="Elewa A."/>
            <person name="Iarovenko S."/>
            <person name="Subramanian E."/>
            <person name="Araus A.J."/>
            <person name="Petzold A."/>
            <person name="Susuki M."/>
            <person name="Suzuki K.-i.T."/>
            <person name="Hayashi T."/>
            <person name="Toyoda A."/>
            <person name="Oliveira C."/>
            <person name="Osipova E."/>
            <person name="Leigh N.D."/>
            <person name="Simon A."/>
            <person name="Yun M.H."/>
        </authorList>
    </citation>
    <scope>NUCLEOTIDE SEQUENCE</scope>
    <source>
        <strain evidence="2">20211129_DDA</strain>
        <tissue evidence="2">Liver</tissue>
    </source>
</reference>
<comment type="caution">
    <text evidence="2">The sequence shown here is derived from an EMBL/GenBank/DDBJ whole genome shotgun (WGS) entry which is preliminary data.</text>
</comment>
<protein>
    <recommendedName>
        <fullName evidence="1">KRAB domain-containing protein</fullName>
    </recommendedName>
</protein>
<proteinExistence type="predicted"/>
<name>A0AAV7SB46_PLEWA</name>
<organism evidence="2 3">
    <name type="scientific">Pleurodeles waltl</name>
    <name type="common">Iberian ribbed newt</name>
    <dbReference type="NCBI Taxonomy" id="8319"/>
    <lineage>
        <taxon>Eukaryota</taxon>
        <taxon>Metazoa</taxon>
        <taxon>Chordata</taxon>
        <taxon>Craniata</taxon>
        <taxon>Vertebrata</taxon>
        <taxon>Euteleostomi</taxon>
        <taxon>Amphibia</taxon>
        <taxon>Batrachia</taxon>
        <taxon>Caudata</taxon>
        <taxon>Salamandroidea</taxon>
        <taxon>Salamandridae</taxon>
        <taxon>Pleurodelinae</taxon>
        <taxon>Pleurodeles</taxon>
    </lineage>
</organism>
<dbReference type="Gene3D" id="6.10.140.140">
    <property type="match status" value="1"/>
</dbReference>
<dbReference type="InterPro" id="IPR001909">
    <property type="entry name" value="KRAB"/>
</dbReference>
<dbReference type="Pfam" id="PF01352">
    <property type="entry name" value="KRAB"/>
    <property type="match status" value="1"/>
</dbReference>
<evidence type="ECO:0000313" key="3">
    <source>
        <dbReference type="Proteomes" id="UP001066276"/>
    </source>
</evidence>
<feature type="domain" description="KRAB" evidence="1">
    <location>
        <begin position="87"/>
        <end position="158"/>
    </location>
</feature>
<accession>A0AAV7SB46</accession>
<dbReference type="Proteomes" id="UP001066276">
    <property type="component" value="Chromosome 4_2"/>
</dbReference>
<dbReference type="InterPro" id="IPR036051">
    <property type="entry name" value="KRAB_dom_sf"/>
</dbReference>
<sequence>MCHVRNFCSSDTKMHRDGACVLRDANIMLPPLLIRSHAAHVTKEKNHACLIMYRSERAQQIVTLLPNRSLNWEKPELLGTLKNKNEKQKRDVPAEFRSDEWKLLHHWQQDLYKNVMKEIQQAFNSLGPLIANSVFSLRPNEKEDLCSVDHEDLETKGRTNLSTTDVAVDSDVLLKKTGNDNEYLKNSLDTHCKGRRDGPGTGYQFADTVNIVRIEEELGSSIADHYCAEKQERNSRPNLVSVAAGPAVASFRIKSEGEPFSADQLYCDRRENIVGTRFPFLTTDVQASLSNIQDTQREESSFCISSGHEGTTVGINEVGELYPLNIKDCERRENIHSALGDGSMGIQKEVAESIQSTKTTSSYLPPLKEKQTEIVTEAFHGKVILIIIEENTINPNIALDNGGGEEL</sequence>
<dbReference type="SUPFAM" id="SSF109640">
    <property type="entry name" value="KRAB domain (Kruppel-associated box)"/>
    <property type="match status" value="1"/>
</dbReference>
<dbReference type="AlphaFoldDB" id="A0AAV7SB46"/>
<keyword evidence="3" id="KW-1185">Reference proteome</keyword>
<dbReference type="CDD" id="cd07765">
    <property type="entry name" value="KRAB_A-box"/>
    <property type="match status" value="1"/>
</dbReference>
<dbReference type="EMBL" id="JANPWB010000008">
    <property type="protein sequence ID" value="KAJ1161051.1"/>
    <property type="molecule type" value="Genomic_DNA"/>
</dbReference>
<gene>
    <name evidence="2" type="ORF">NDU88_001539</name>
</gene>
<dbReference type="SMART" id="SM00349">
    <property type="entry name" value="KRAB"/>
    <property type="match status" value="1"/>
</dbReference>
<evidence type="ECO:0000259" key="1">
    <source>
        <dbReference type="PROSITE" id="PS50805"/>
    </source>
</evidence>
<dbReference type="GO" id="GO:0006355">
    <property type="term" value="P:regulation of DNA-templated transcription"/>
    <property type="evidence" value="ECO:0007669"/>
    <property type="project" value="InterPro"/>
</dbReference>
<evidence type="ECO:0000313" key="2">
    <source>
        <dbReference type="EMBL" id="KAJ1161051.1"/>
    </source>
</evidence>